<comment type="similarity">
    <text evidence="1">Belongs to the Cdt1 family.</text>
</comment>
<name>A0A9P0A0I0_BEMTA</name>
<accession>A0A9P0A0I0</accession>
<dbReference type="InterPro" id="IPR038090">
    <property type="entry name" value="Cdt1_C_WH_dom_sf"/>
</dbReference>
<dbReference type="GO" id="GO:0005634">
    <property type="term" value="C:nucleus"/>
    <property type="evidence" value="ECO:0007669"/>
    <property type="project" value="TreeGrafter"/>
</dbReference>
<evidence type="ECO:0000256" key="3">
    <source>
        <dbReference type="SAM" id="MobiDB-lite"/>
    </source>
</evidence>
<dbReference type="GO" id="GO:0071163">
    <property type="term" value="P:DNA replication preinitiation complex assembly"/>
    <property type="evidence" value="ECO:0007669"/>
    <property type="project" value="InterPro"/>
</dbReference>
<dbReference type="SMART" id="SM01075">
    <property type="entry name" value="CDT1"/>
    <property type="match status" value="1"/>
</dbReference>
<feature type="domain" description="CDT1 Geminin-binding" evidence="4">
    <location>
        <begin position="278"/>
        <end position="443"/>
    </location>
</feature>
<dbReference type="EMBL" id="OU963862">
    <property type="protein sequence ID" value="CAH0381538.1"/>
    <property type="molecule type" value="Genomic_DNA"/>
</dbReference>
<protein>
    <recommendedName>
        <fullName evidence="4">CDT1 Geminin-binding domain-containing protein</fullName>
    </recommendedName>
</protein>
<dbReference type="InterPro" id="IPR014939">
    <property type="entry name" value="CDT1_Gemini-bd-like"/>
</dbReference>
<reference evidence="5" key="1">
    <citation type="submission" date="2021-12" db="EMBL/GenBank/DDBJ databases">
        <authorList>
            <person name="King R."/>
        </authorList>
    </citation>
    <scope>NUCLEOTIDE SEQUENCE</scope>
</reference>
<dbReference type="Pfam" id="PF16679">
    <property type="entry name" value="CDT1_C"/>
    <property type="match status" value="1"/>
</dbReference>
<dbReference type="PANTHER" id="PTHR28637:SF1">
    <property type="entry name" value="DNA REPLICATION FACTOR CDT1"/>
    <property type="match status" value="1"/>
</dbReference>
<proteinExistence type="inferred from homology"/>
<dbReference type="Gene3D" id="1.10.10.1420">
    <property type="entry name" value="DNA replication factor Cdt1, C-terminal WH domain"/>
    <property type="match status" value="1"/>
</dbReference>
<dbReference type="Proteomes" id="UP001152759">
    <property type="component" value="Chromosome 1"/>
</dbReference>
<keyword evidence="2" id="KW-0131">Cell cycle</keyword>
<evidence type="ECO:0000313" key="6">
    <source>
        <dbReference type="Proteomes" id="UP001152759"/>
    </source>
</evidence>
<dbReference type="InterPro" id="IPR032054">
    <property type="entry name" value="Cdt1_C"/>
</dbReference>
<evidence type="ECO:0000259" key="4">
    <source>
        <dbReference type="SMART" id="SM01075"/>
    </source>
</evidence>
<evidence type="ECO:0000256" key="2">
    <source>
        <dbReference type="ARBA" id="ARBA00023306"/>
    </source>
</evidence>
<gene>
    <name evidence="5" type="ORF">BEMITA_LOCUS1179</name>
</gene>
<dbReference type="CDD" id="cd08674">
    <property type="entry name" value="Cdt1_m"/>
    <property type="match status" value="1"/>
</dbReference>
<dbReference type="GO" id="GO:0000278">
    <property type="term" value="P:mitotic cell cycle"/>
    <property type="evidence" value="ECO:0007669"/>
    <property type="project" value="TreeGrafter"/>
</dbReference>
<evidence type="ECO:0000313" key="5">
    <source>
        <dbReference type="EMBL" id="CAH0381538.1"/>
    </source>
</evidence>
<dbReference type="GO" id="GO:0003677">
    <property type="term" value="F:DNA binding"/>
    <property type="evidence" value="ECO:0007669"/>
    <property type="project" value="InterPro"/>
</dbReference>
<dbReference type="InterPro" id="IPR036390">
    <property type="entry name" value="WH_DNA-bd_sf"/>
</dbReference>
<dbReference type="GO" id="GO:0030174">
    <property type="term" value="P:regulation of DNA-templated DNA replication initiation"/>
    <property type="evidence" value="ECO:0007669"/>
    <property type="project" value="InterPro"/>
</dbReference>
<dbReference type="SUPFAM" id="SSF46785">
    <property type="entry name" value="Winged helix' DNA-binding domain"/>
    <property type="match status" value="1"/>
</dbReference>
<evidence type="ECO:0000256" key="1">
    <source>
        <dbReference type="ARBA" id="ARBA00008356"/>
    </source>
</evidence>
<keyword evidence="6" id="KW-1185">Reference proteome</keyword>
<feature type="compositionally biased region" description="Basic and acidic residues" evidence="3">
    <location>
        <begin position="53"/>
        <end position="62"/>
    </location>
</feature>
<dbReference type="GO" id="GO:0000076">
    <property type="term" value="P:DNA replication checkpoint signaling"/>
    <property type="evidence" value="ECO:0007669"/>
    <property type="project" value="TreeGrafter"/>
</dbReference>
<sequence length="658" mass="73925">MAQSSIKSFFPTRKRPVVVDLKKVFDAPTSNVEHAAKRIRLSQKSPPAEDDADLKKTKKIEATPEATGTPSCVRVEQQSILEQRKEEEIILKTPEPTISNERPTTPDKPPSLEENITRDTPEPTNSSNSTNQEVGRPSTPDNSPSLEEKINEGLGLNDLKVKINRSKYYNALKDSLSRYQSRDARLKDIARRLQTNSSFEIEVPVSPVKSPLKPQKLFSSPIKTPQKGLGRRLDYTSPVKPNVYVSPRKLLEERPSPVKAVPCHLKFESLVNGDALILPFKYRSLFEIFCSVDTVSSLFHNRNEKITFSKLKAGVQEMLRRNFSESHLAQIKTVLPGAFEFSQEKYQVFGKRSEAVYHLIIRPVIKNRNGDLQEAQSSMTPTVLAARKREFSNCLLEITKRHHREFLLSLDPPLDIPTEKVTRWHAEFEVNAVPDIPQAELPVSPVQNNQLSAKDVLANAKSLLKANAKVTAAIENLSKRLEGQTEIEPPRKPFPSFSVPCHSPKPTATGSAKDAVEAASKALKGVPQSLLNKIKAKQAARAVEAMTRSPAQNKKAVMLSRLPEIARVVRNLFVVERKSVLPLDQVTVKLEHSCREKLSPDEIRSHLSLIQDHAPEWLSMCLVRNANYVKLHRTADVEAVMLKLNKLVETEGRIYHCR</sequence>
<organism evidence="5 6">
    <name type="scientific">Bemisia tabaci</name>
    <name type="common">Sweetpotato whitefly</name>
    <name type="synonym">Aleurodes tabaci</name>
    <dbReference type="NCBI Taxonomy" id="7038"/>
    <lineage>
        <taxon>Eukaryota</taxon>
        <taxon>Metazoa</taxon>
        <taxon>Ecdysozoa</taxon>
        <taxon>Arthropoda</taxon>
        <taxon>Hexapoda</taxon>
        <taxon>Insecta</taxon>
        <taxon>Pterygota</taxon>
        <taxon>Neoptera</taxon>
        <taxon>Paraneoptera</taxon>
        <taxon>Hemiptera</taxon>
        <taxon>Sternorrhyncha</taxon>
        <taxon>Aleyrodoidea</taxon>
        <taxon>Aleyrodidae</taxon>
        <taxon>Aleyrodinae</taxon>
        <taxon>Bemisia</taxon>
    </lineage>
</organism>
<dbReference type="CDD" id="cd08767">
    <property type="entry name" value="Cdt1_c"/>
    <property type="match status" value="1"/>
</dbReference>
<dbReference type="Pfam" id="PF08839">
    <property type="entry name" value="CDT1"/>
    <property type="match status" value="1"/>
</dbReference>
<feature type="compositionally biased region" description="Polar residues" evidence="3">
    <location>
        <begin position="66"/>
        <end position="81"/>
    </location>
</feature>
<feature type="compositionally biased region" description="Polar residues" evidence="3">
    <location>
        <begin position="122"/>
        <end position="145"/>
    </location>
</feature>
<dbReference type="AlphaFoldDB" id="A0A9P0A0I0"/>
<dbReference type="InterPro" id="IPR045173">
    <property type="entry name" value="Cdt1"/>
</dbReference>
<dbReference type="PANTHER" id="PTHR28637">
    <property type="entry name" value="DNA REPLICATION FACTOR CDT1"/>
    <property type="match status" value="1"/>
</dbReference>
<feature type="region of interest" description="Disordered" evidence="3">
    <location>
        <begin position="36"/>
        <end position="149"/>
    </location>
</feature>
<dbReference type="GO" id="GO:0070182">
    <property type="term" value="F:DNA polymerase binding"/>
    <property type="evidence" value="ECO:0007669"/>
    <property type="project" value="TreeGrafter"/>
</dbReference>